<reference evidence="6 7" key="1">
    <citation type="submission" date="2023-05" db="EMBL/GenBank/DDBJ databases">
        <title>Adaptations of aquatic viruses from atmosphere-close ecosystems of the Central Arctic Ocean.</title>
        <authorList>
            <person name="Rahlff J."/>
            <person name="Holmfeldt K."/>
        </authorList>
    </citation>
    <scope>NUCLEOTIDE SEQUENCE [LARGE SCALE GENOMIC DNA]</scope>
    <source>
        <strain evidence="6 7">Arc14</strain>
    </source>
</reference>
<feature type="transmembrane region" description="Helical" evidence="5">
    <location>
        <begin position="6"/>
        <end position="27"/>
    </location>
</feature>
<comment type="caution">
    <text evidence="6">The sequence shown here is derived from an EMBL/GenBank/DDBJ whole genome shotgun (WGS) entry which is preliminary data.</text>
</comment>
<dbReference type="InterPro" id="IPR032808">
    <property type="entry name" value="DoxX"/>
</dbReference>
<dbReference type="Pfam" id="PF07681">
    <property type="entry name" value="DoxX"/>
    <property type="match status" value="1"/>
</dbReference>
<dbReference type="RefSeq" id="WP_371570929.1">
    <property type="nucleotide sequence ID" value="NZ_JASMRN010000009.1"/>
</dbReference>
<proteinExistence type="predicted"/>
<gene>
    <name evidence="6" type="ORF">QO192_12085</name>
</gene>
<feature type="transmembrane region" description="Helical" evidence="5">
    <location>
        <begin position="76"/>
        <end position="95"/>
    </location>
</feature>
<evidence type="ECO:0000256" key="2">
    <source>
        <dbReference type="ARBA" id="ARBA00022692"/>
    </source>
</evidence>
<keyword evidence="4 5" id="KW-0472">Membrane</keyword>
<dbReference type="EMBL" id="JASMRN010000009">
    <property type="protein sequence ID" value="MEZ7516019.1"/>
    <property type="molecule type" value="Genomic_DNA"/>
</dbReference>
<evidence type="ECO:0000313" key="6">
    <source>
        <dbReference type="EMBL" id="MEZ7516019.1"/>
    </source>
</evidence>
<keyword evidence="3 5" id="KW-1133">Transmembrane helix</keyword>
<evidence type="ECO:0000313" key="7">
    <source>
        <dbReference type="Proteomes" id="UP001568894"/>
    </source>
</evidence>
<feature type="transmembrane region" description="Helical" evidence="5">
    <location>
        <begin position="48"/>
        <end position="70"/>
    </location>
</feature>
<name>A0ABV4KHL7_9FLAO</name>
<keyword evidence="7" id="KW-1185">Reference proteome</keyword>
<dbReference type="Proteomes" id="UP001568894">
    <property type="component" value="Unassembled WGS sequence"/>
</dbReference>
<evidence type="ECO:0000256" key="5">
    <source>
        <dbReference type="SAM" id="Phobius"/>
    </source>
</evidence>
<organism evidence="6 7">
    <name type="scientific">Flavobacterium frigidarium</name>
    <dbReference type="NCBI Taxonomy" id="99286"/>
    <lineage>
        <taxon>Bacteria</taxon>
        <taxon>Pseudomonadati</taxon>
        <taxon>Bacteroidota</taxon>
        <taxon>Flavobacteriia</taxon>
        <taxon>Flavobacteriales</taxon>
        <taxon>Flavobacteriaceae</taxon>
        <taxon>Flavobacterium</taxon>
    </lineage>
</organism>
<comment type="subcellular location">
    <subcellularLocation>
        <location evidence="1">Membrane</location>
        <topology evidence="1">Multi-pass membrane protein</topology>
    </subcellularLocation>
</comment>
<keyword evidence="2 5" id="KW-0812">Transmembrane</keyword>
<evidence type="ECO:0000256" key="4">
    <source>
        <dbReference type="ARBA" id="ARBA00023136"/>
    </source>
</evidence>
<accession>A0ABV4KHL7</accession>
<evidence type="ECO:0000256" key="1">
    <source>
        <dbReference type="ARBA" id="ARBA00004141"/>
    </source>
</evidence>
<sequence>MQSKTTYLIVRLGIGLSMFGHGLVRLPKLEAFSNGMVKMFANSILPEFLTVPFTYAIPIVEFTFGLMIVLGLFTRTAAIVLSALLISLIFGCTLIENWDAITSQLVHLAFVAYLVNFVKDNSYAVDTLMGKSN</sequence>
<protein>
    <submittedName>
        <fullName evidence="6">DoxX family protein</fullName>
    </submittedName>
</protein>
<evidence type="ECO:0000256" key="3">
    <source>
        <dbReference type="ARBA" id="ARBA00022989"/>
    </source>
</evidence>